<evidence type="ECO:0000256" key="1">
    <source>
        <dbReference type="SAM" id="Phobius"/>
    </source>
</evidence>
<dbReference type="Proteomes" id="UP000664702">
    <property type="component" value="Chromosome"/>
</dbReference>
<reference evidence="2" key="1">
    <citation type="submission" date="2021-03" db="EMBL/GenBank/DDBJ databases">
        <title>Whole Genome Sequence of Bradyrhizobium sp. Strain 144S4.</title>
        <authorList>
            <person name="Bromfield E.S.P."/>
            <person name="Cloutier S."/>
        </authorList>
    </citation>
    <scope>NUCLEOTIDE SEQUENCE [LARGE SCALE GENOMIC DNA]</scope>
    <source>
        <strain evidence="2">144S4</strain>
    </source>
</reference>
<dbReference type="KEGG" id="bban:J4G43_026715"/>
<gene>
    <name evidence="3" type="ORF">J4G43_026715</name>
    <name evidence="2" type="ORF">J4G43_28710</name>
</gene>
<dbReference type="EMBL" id="JAGEMI010000001">
    <property type="protein sequence ID" value="MBO1864756.1"/>
    <property type="molecule type" value="Genomic_DNA"/>
</dbReference>
<feature type="transmembrane region" description="Helical" evidence="1">
    <location>
        <begin position="39"/>
        <end position="62"/>
    </location>
</feature>
<dbReference type="EMBL" id="CP086136">
    <property type="protein sequence ID" value="UEM08396.1"/>
    <property type="molecule type" value="Genomic_DNA"/>
</dbReference>
<proteinExistence type="predicted"/>
<keyword evidence="1" id="KW-0472">Membrane</keyword>
<keyword evidence="1" id="KW-0812">Transmembrane</keyword>
<dbReference type="AlphaFoldDB" id="A0A939M7Y8"/>
<evidence type="ECO:0000313" key="2">
    <source>
        <dbReference type="EMBL" id="MBO1864756.1"/>
    </source>
</evidence>
<feature type="transmembrane region" description="Helical" evidence="1">
    <location>
        <begin position="88"/>
        <end position="113"/>
    </location>
</feature>
<keyword evidence="1" id="KW-1133">Transmembrane helix</keyword>
<reference evidence="3 4" key="2">
    <citation type="journal article" date="2022" name="Int. J. Syst. Evol. Microbiol.">
        <title>Strains of Bradyrhizobium barranii sp. nov. associated with legumes native to Canada are symbionts of soybeans and belong to different subspecies (subsp. barranii subsp. nov. and subsp. apii subsp. nov.) and symbiovars (sv. glycinearum and sv. septentrionale).</title>
        <authorList>
            <person name="Bromfield E.S.P."/>
            <person name="Cloutier S."/>
            <person name="Wasai-Hara S."/>
            <person name="Minamisawa K."/>
        </authorList>
    </citation>
    <scope>NUCLEOTIDE SEQUENCE [LARGE SCALE GENOMIC DNA]</scope>
    <source>
        <strain evidence="3 4">144S4</strain>
    </source>
</reference>
<name>A0A939M7Y8_9BRAD</name>
<feature type="transmembrane region" description="Helical" evidence="1">
    <location>
        <begin position="7"/>
        <end position="27"/>
    </location>
</feature>
<sequence>MLPLARFWTILGGAYLPAAGSWGFFVYNGPHRGMLISAGYLGLGVTLAVGTLLASTLALYVLKARRAHAPIIAPPNTFFEDPDNRSRLLSWSTVAAFGLMILAGIACFGNRYADSRIYLWDSTAPLSDSFIGSRAEAQAKGCPKGPCFAMGQRMEGAGRAEHVAEYIPYLSDGLLIVLAIAQLGALSFLGCAAWRPQQPLTYEL</sequence>
<evidence type="ECO:0000313" key="3">
    <source>
        <dbReference type="EMBL" id="UEM08396.1"/>
    </source>
</evidence>
<evidence type="ECO:0000313" key="4">
    <source>
        <dbReference type="Proteomes" id="UP000664702"/>
    </source>
</evidence>
<protein>
    <submittedName>
        <fullName evidence="2">Uncharacterized protein</fullName>
    </submittedName>
</protein>
<accession>A0A939M7Y8</accession>
<feature type="transmembrane region" description="Helical" evidence="1">
    <location>
        <begin position="174"/>
        <end position="194"/>
    </location>
</feature>
<organism evidence="2">
    <name type="scientific">Bradyrhizobium barranii subsp. barranii</name>
    <dbReference type="NCBI Taxonomy" id="2823807"/>
    <lineage>
        <taxon>Bacteria</taxon>
        <taxon>Pseudomonadati</taxon>
        <taxon>Pseudomonadota</taxon>
        <taxon>Alphaproteobacteria</taxon>
        <taxon>Hyphomicrobiales</taxon>
        <taxon>Nitrobacteraceae</taxon>
        <taxon>Bradyrhizobium</taxon>
        <taxon>Bradyrhizobium barranii</taxon>
    </lineage>
</organism>
<dbReference type="RefSeq" id="WP_208086801.1">
    <property type="nucleotide sequence ID" value="NZ_CP086136.1"/>
</dbReference>